<protein>
    <recommendedName>
        <fullName evidence="6">FYVE-type domain-containing protein</fullName>
    </recommendedName>
</protein>
<feature type="compositionally biased region" description="Polar residues" evidence="5">
    <location>
        <begin position="464"/>
        <end position="480"/>
    </location>
</feature>
<feature type="region of interest" description="Disordered" evidence="5">
    <location>
        <begin position="507"/>
        <end position="544"/>
    </location>
</feature>
<dbReference type="InterPro" id="IPR013083">
    <property type="entry name" value="Znf_RING/FYVE/PHD"/>
</dbReference>
<dbReference type="PANTHER" id="PTHR39490:SF13">
    <property type="entry name" value="FYVE-TYPE DOMAIN-CONTAINING PROTEIN"/>
    <property type="match status" value="1"/>
</dbReference>
<reference evidence="7" key="1">
    <citation type="submission" date="2016-04" db="EMBL/GenBank/DDBJ databases">
        <authorList>
            <person name="Evans L.H."/>
            <person name="Alamgir A."/>
            <person name="Owens N."/>
            <person name="Weber N.D."/>
            <person name="Virtaneva K."/>
            <person name="Barbian K."/>
            <person name="Babar A."/>
            <person name="Rosenke K."/>
        </authorList>
    </citation>
    <scope>NUCLEOTIDE SEQUENCE [LARGE SCALE GENOMIC DNA]</scope>
    <source>
        <strain evidence="7">CBS 101.48</strain>
    </source>
</reference>
<dbReference type="SMART" id="SM00064">
    <property type="entry name" value="FYVE"/>
    <property type="match status" value="1"/>
</dbReference>
<evidence type="ECO:0000256" key="5">
    <source>
        <dbReference type="SAM" id="MobiDB-lite"/>
    </source>
</evidence>
<feature type="compositionally biased region" description="Low complexity" evidence="5">
    <location>
        <begin position="10"/>
        <end position="24"/>
    </location>
</feature>
<keyword evidence="8" id="KW-1185">Reference proteome</keyword>
<evidence type="ECO:0000256" key="3">
    <source>
        <dbReference type="ARBA" id="ARBA00022833"/>
    </source>
</evidence>
<dbReference type="OMA" id="HERNHIF"/>
<feature type="compositionally biased region" description="Basic residues" evidence="5">
    <location>
        <begin position="330"/>
        <end position="339"/>
    </location>
</feature>
<evidence type="ECO:0000259" key="6">
    <source>
        <dbReference type="PROSITE" id="PS50178"/>
    </source>
</evidence>
<proteinExistence type="predicted"/>
<feature type="compositionally biased region" description="Polar residues" evidence="5">
    <location>
        <begin position="279"/>
        <end position="291"/>
    </location>
</feature>
<dbReference type="SUPFAM" id="SSF57903">
    <property type="entry name" value="FYVE/PHD zinc finger"/>
    <property type="match status" value="1"/>
</dbReference>
<dbReference type="InterPro" id="IPR052113">
    <property type="entry name" value="FYVE-type_Zinc_Finger"/>
</dbReference>
<sequence>MPPPSKMNASPKSPMMPRSTSSTSINAPLTLPVSMFAIKGIRSSSPDNSSQINNIGARPSNSLRQPSLAKATTSKLIKMVPSLSKKMADPTQHQHQQQKQHYITDRSEPQTRLRRNSHTPSLSSALPTKKESDEPRRRRMQSIDNDLALSYRRQQQQQPPSRRSSLQAGIPAPSSPLQSNHGVNHAKHNRSNKHRSVLNSTVYSSAAPTSVPSSVPSSTPEPTGTKQSQHPSRDLPAPTYPAMVQQRRLSVSSTPSKQNKAETSASSSRKPTLRVATAASPTSWSVASESNSDSDDGATTGLMDQQKHLKHHQQQQGIYSASQYQQYHHDHPHHHHQTLRRRESTITSASTATHSHDLSLLRRRSMADLSSSSPELQQQRLQQAQARLRSPAWLESAGFMRQSKCAACHPEPPALRSVLSPPVGVGVPAFGAPPDPTSRSSSRCGFLYDKVDTYGRTIDAHLPSPTNKTRSSMLGQQQRRPSLPPLDTDPSHASLRRKRSFYDKHIKSPAPLSQDQSSVSSSSSTEALSSNDTSPGTPSSTDQKDQITRLIQDEFATSYPHSTLQDPALTALVDDLAECDVTATPEQLKTLLANSGDSSSTLVDDDDDRTWQQPAMTELEQWANKVRMVLGRWFTPGRLESYETAADGSITTMTISGSVEDSRTYTMTLGRHERNHIFKVTPAAQWTPDDQVTQCQYKTKTSQCDTVFDWMDRRHHCRRCGDLFCKSHSTNKLPLFTDDKPDQIRWSRVCDACCQHLVGAYLA</sequence>
<evidence type="ECO:0000256" key="2">
    <source>
        <dbReference type="ARBA" id="ARBA00022771"/>
    </source>
</evidence>
<dbReference type="OrthoDB" id="660555at2759"/>
<dbReference type="Pfam" id="PF01363">
    <property type="entry name" value="FYVE"/>
    <property type="match status" value="1"/>
</dbReference>
<dbReference type="InterPro" id="IPR000306">
    <property type="entry name" value="Znf_FYVE"/>
</dbReference>
<feature type="domain" description="FYVE-type" evidence="6">
    <location>
        <begin position="704"/>
        <end position="758"/>
    </location>
</feature>
<keyword evidence="3" id="KW-0862">Zinc</keyword>
<evidence type="ECO:0000256" key="1">
    <source>
        <dbReference type="ARBA" id="ARBA00022723"/>
    </source>
</evidence>
<gene>
    <name evidence="7" type="primary">ABSGL_12566.1 scaffold 12955</name>
</gene>
<dbReference type="Proteomes" id="UP000078561">
    <property type="component" value="Unassembled WGS sequence"/>
</dbReference>
<feature type="compositionally biased region" description="Polar residues" evidence="5">
    <location>
        <begin position="221"/>
        <end position="230"/>
    </location>
</feature>
<feature type="region of interest" description="Disordered" evidence="5">
    <location>
        <begin position="325"/>
        <end position="361"/>
    </location>
</feature>
<dbReference type="InterPro" id="IPR017455">
    <property type="entry name" value="Znf_FYVE-rel"/>
</dbReference>
<feature type="compositionally biased region" description="Basic residues" evidence="5">
    <location>
        <begin position="184"/>
        <end position="196"/>
    </location>
</feature>
<feature type="region of interest" description="Disordered" evidence="5">
    <location>
        <begin position="457"/>
        <end position="494"/>
    </location>
</feature>
<feature type="compositionally biased region" description="Polar residues" evidence="5">
    <location>
        <begin position="42"/>
        <end position="75"/>
    </location>
</feature>
<feature type="compositionally biased region" description="Basic and acidic residues" evidence="5">
    <location>
        <begin position="102"/>
        <end position="111"/>
    </location>
</feature>
<evidence type="ECO:0000256" key="4">
    <source>
        <dbReference type="PROSITE-ProRule" id="PRU00091"/>
    </source>
</evidence>
<feature type="compositionally biased region" description="Low complexity" evidence="5">
    <location>
        <begin position="512"/>
        <end position="534"/>
    </location>
</feature>
<dbReference type="PANTHER" id="PTHR39490">
    <property type="entry name" value="ARRESTIN DOMAIN-CONTAINING PROTEIN D"/>
    <property type="match status" value="1"/>
</dbReference>
<organism evidence="7">
    <name type="scientific">Absidia glauca</name>
    <name type="common">Pin mould</name>
    <dbReference type="NCBI Taxonomy" id="4829"/>
    <lineage>
        <taxon>Eukaryota</taxon>
        <taxon>Fungi</taxon>
        <taxon>Fungi incertae sedis</taxon>
        <taxon>Mucoromycota</taxon>
        <taxon>Mucoromycotina</taxon>
        <taxon>Mucoromycetes</taxon>
        <taxon>Mucorales</taxon>
        <taxon>Cunninghamellaceae</taxon>
        <taxon>Absidia</taxon>
    </lineage>
</organism>
<name>A0A168RH38_ABSGL</name>
<keyword evidence="1" id="KW-0479">Metal-binding</keyword>
<feature type="compositionally biased region" description="Polar residues" evidence="5">
    <location>
        <begin position="247"/>
        <end position="270"/>
    </location>
</feature>
<feature type="region of interest" description="Disordered" evidence="5">
    <location>
        <begin position="1"/>
        <end position="29"/>
    </location>
</feature>
<accession>A0A168RH38</accession>
<feature type="compositionally biased region" description="Low complexity" evidence="5">
    <location>
        <begin position="204"/>
        <end position="220"/>
    </location>
</feature>
<dbReference type="AlphaFoldDB" id="A0A168RH38"/>
<keyword evidence="2 4" id="KW-0863">Zinc-finger</keyword>
<dbReference type="Gene3D" id="3.30.40.10">
    <property type="entry name" value="Zinc/RING finger domain, C3HC4 (zinc finger)"/>
    <property type="match status" value="1"/>
</dbReference>
<dbReference type="CDD" id="cd15760">
    <property type="entry name" value="FYVE_scVPS27p_like"/>
    <property type="match status" value="1"/>
</dbReference>
<evidence type="ECO:0000313" key="8">
    <source>
        <dbReference type="Proteomes" id="UP000078561"/>
    </source>
</evidence>
<dbReference type="STRING" id="4829.A0A168RH38"/>
<dbReference type="PROSITE" id="PS50178">
    <property type="entry name" value="ZF_FYVE"/>
    <property type="match status" value="1"/>
</dbReference>
<feature type="region of interest" description="Disordered" evidence="5">
    <location>
        <begin position="41"/>
        <end position="301"/>
    </location>
</feature>
<dbReference type="EMBL" id="LT554635">
    <property type="protein sequence ID" value="SAM06903.1"/>
    <property type="molecule type" value="Genomic_DNA"/>
</dbReference>
<evidence type="ECO:0000313" key="7">
    <source>
        <dbReference type="EMBL" id="SAM06903.1"/>
    </source>
</evidence>
<feature type="compositionally biased region" description="Low complexity" evidence="5">
    <location>
        <begin position="149"/>
        <end position="167"/>
    </location>
</feature>
<dbReference type="InterPro" id="IPR011011">
    <property type="entry name" value="Znf_FYVE_PHD"/>
</dbReference>
<dbReference type="GO" id="GO:0008270">
    <property type="term" value="F:zinc ion binding"/>
    <property type="evidence" value="ECO:0007669"/>
    <property type="project" value="UniProtKB-KW"/>
</dbReference>
<dbReference type="InParanoid" id="A0A168RH38"/>